<dbReference type="AlphaFoldDB" id="A0A7W3TAC4"/>
<dbReference type="GO" id="GO:0016791">
    <property type="term" value="F:phosphatase activity"/>
    <property type="evidence" value="ECO:0007669"/>
    <property type="project" value="TreeGrafter"/>
</dbReference>
<gene>
    <name evidence="3" type="ORF">FNQ90_03425</name>
</gene>
<dbReference type="Gene3D" id="3.60.40.10">
    <property type="entry name" value="PPM-type phosphatase domain"/>
    <property type="match status" value="1"/>
</dbReference>
<sequence>MLSGLITAAHTMPFKAIPEEVGRHAAAAGMTEVLIYLCDLQQHVLRRMTGAGHDASRGLDDEAGELNIDGTVAGRAFRDGRIVPHSPEPREGEWNRWWIPLLDGTERLGVLGARIRGSGPRVRRRLELLASTVALLVVSKQNSSDAHARLVRAGEMNVAAEMQWHLMPARTYADCQVVLGAAMEPAYEVGGDAFDYALSDDVLHLSIFDSMGHDTSAGVAANLAVAACRRFRRRNDDLGEISVAVEKALIAEYGRERYVTGILARLDLRTGLLQWVNRGHPTPLLLRGDRGVTHMRCPPAHPMGTDLGLKITLCNEQLRPGDRLVLYTDGITEARRAGGREFGLEGFTDFLLRHHAEGLPVPETLRRLVHHVLEHHEGRLTDDATVMVAQWLGDDPRNLSRAEDAVGLPRP</sequence>
<organism evidence="3 4">
    <name type="scientific">Streptomyces alkaliphilus</name>
    <dbReference type="NCBI Taxonomy" id="1472722"/>
    <lineage>
        <taxon>Bacteria</taxon>
        <taxon>Bacillati</taxon>
        <taxon>Actinomycetota</taxon>
        <taxon>Actinomycetes</taxon>
        <taxon>Kitasatosporales</taxon>
        <taxon>Streptomycetaceae</taxon>
        <taxon>Streptomyces</taxon>
    </lineage>
</organism>
<reference evidence="4" key="1">
    <citation type="submission" date="2019-10" db="EMBL/GenBank/DDBJ databases">
        <title>Streptomyces sp. nov., a novel actinobacterium isolated from alkaline environment.</title>
        <authorList>
            <person name="Golinska P."/>
        </authorList>
    </citation>
    <scope>NUCLEOTIDE SEQUENCE [LARGE SCALE GENOMIC DNA]</scope>
    <source>
        <strain evidence="4">DSM 42118</strain>
    </source>
</reference>
<dbReference type="InterPro" id="IPR001932">
    <property type="entry name" value="PPM-type_phosphatase-like_dom"/>
</dbReference>
<protein>
    <submittedName>
        <fullName evidence="3">SpoIIE family protein phosphatase</fullName>
    </submittedName>
</protein>
<keyword evidence="4" id="KW-1185">Reference proteome</keyword>
<feature type="domain" description="PPM-type phosphatase" evidence="2">
    <location>
        <begin position="174"/>
        <end position="391"/>
    </location>
</feature>
<name>A0A7W3TAC4_9ACTN</name>
<accession>A0A7W3TAC4</accession>
<proteinExistence type="predicted"/>
<dbReference type="InterPro" id="IPR052016">
    <property type="entry name" value="Bact_Sigma-Reg"/>
</dbReference>
<dbReference type="SMART" id="SM00331">
    <property type="entry name" value="PP2C_SIG"/>
    <property type="match status" value="1"/>
</dbReference>
<evidence type="ECO:0000313" key="4">
    <source>
        <dbReference type="Proteomes" id="UP000538929"/>
    </source>
</evidence>
<evidence type="ECO:0000313" key="3">
    <source>
        <dbReference type="EMBL" id="MBB0243186.1"/>
    </source>
</evidence>
<dbReference type="EMBL" id="VKHT01000049">
    <property type="protein sequence ID" value="MBB0243186.1"/>
    <property type="molecule type" value="Genomic_DNA"/>
</dbReference>
<evidence type="ECO:0000256" key="1">
    <source>
        <dbReference type="ARBA" id="ARBA00022801"/>
    </source>
</evidence>
<comment type="caution">
    <text evidence="3">The sequence shown here is derived from an EMBL/GenBank/DDBJ whole genome shotgun (WGS) entry which is preliminary data.</text>
</comment>
<dbReference type="Proteomes" id="UP000538929">
    <property type="component" value="Unassembled WGS sequence"/>
</dbReference>
<keyword evidence="1" id="KW-0378">Hydrolase</keyword>
<dbReference type="SUPFAM" id="SSF81606">
    <property type="entry name" value="PP2C-like"/>
    <property type="match status" value="1"/>
</dbReference>
<dbReference type="Pfam" id="PF07228">
    <property type="entry name" value="SpoIIE"/>
    <property type="match status" value="1"/>
</dbReference>
<dbReference type="PANTHER" id="PTHR43156">
    <property type="entry name" value="STAGE II SPORULATION PROTEIN E-RELATED"/>
    <property type="match status" value="1"/>
</dbReference>
<evidence type="ECO:0000259" key="2">
    <source>
        <dbReference type="SMART" id="SM00331"/>
    </source>
</evidence>
<dbReference type="InterPro" id="IPR036457">
    <property type="entry name" value="PPM-type-like_dom_sf"/>
</dbReference>
<dbReference type="PANTHER" id="PTHR43156:SF2">
    <property type="entry name" value="STAGE II SPORULATION PROTEIN E"/>
    <property type="match status" value="1"/>
</dbReference>